<feature type="compositionally biased region" description="Basic residues" evidence="2">
    <location>
        <begin position="48"/>
        <end position="58"/>
    </location>
</feature>
<evidence type="ECO:0000313" key="3">
    <source>
        <dbReference type="EMBL" id="TNV86156.1"/>
    </source>
</evidence>
<dbReference type="EMBL" id="RRYP01001267">
    <property type="protein sequence ID" value="TNV86156.1"/>
    <property type="molecule type" value="Genomic_DNA"/>
</dbReference>
<protein>
    <submittedName>
        <fullName evidence="3">Uncharacterized protein</fullName>
    </submittedName>
</protein>
<evidence type="ECO:0000256" key="1">
    <source>
        <dbReference type="SAM" id="Coils"/>
    </source>
</evidence>
<feature type="region of interest" description="Disordered" evidence="2">
    <location>
        <begin position="466"/>
        <end position="490"/>
    </location>
</feature>
<comment type="caution">
    <text evidence="3">The sequence shown here is derived from an EMBL/GenBank/DDBJ whole genome shotgun (WGS) entry which is preliminary data.</text>
</comment>
<feature type="region of interest" description="Disordered" evidence="2">
    <location>
        <begin position="23"/>
        <end position="79"/>
    </location>
</feature>
<keyword evidence="4" id="KW-1185">Reference proteome</keyword>
<proteinExistence type="predicted"/>
<dbReference type="AlphaFoldDB" id="A0A8J8P5Z0"/>
<accession>A0A8J8P5Z0</accession>
<gene>
    <name evidence="3" type="ORF">FGO68_gene10637</name>
</gene>
<feature type="coiled-coil region" evidence="1">
    <location>
        <begin position="302"/>
        <end position="332"/>
    </location>
</feature>
<reference evidence="3" key="1">
    <citation type="submission" date="2019-06" db="EMBL/GenBank/DDBJ databases">
        <authorList>
            <person name="Zheng W."/>
        </authorList>
    </citation>
    <scope>NUCLEOTIDE SEQUENCE</scope>
    <source>
        <strain evidence="3">QDHG01</strain>
    </source>
</reference>
<evidence type="ECO:0000313" key="4">
    <source>
        <dbReference type="Proteomes" id="UP000785679"/>
    </source>
</evidence>
<dbReference type="Proteomes" id="UP000785679">
    <property type="component" value="Unassembled WGS sequence"/>
</dbReference>
<sequence length="926" mass="107526">MHSALKKPPLVPPSPQVHLAIDDLMPDDSYEDDLRLQQANPTFNPYHQKPKKQLKPKKNSTSQNKDPAQERKSQAYFGEETHENRYDEKLFVGKPHNVSDKIGAFRRLHIDRDEYLLLPKELREDYLKKQIISDVRPAQLRKLIKRQDMMNIKTVNALNDIEQHFDKIPDYGSAFYVMDPSKSAARSKILEDLAKEAEEKRKILGDERPPWLPPEKTEEEKEQIRLEAKALLKSRLEKRQEHYEKMARKVPSEAMKYKLRQGIIWRLLTILLIPEGNVLFKQDMKVSSQPKALQDRQEKQKYEIMLESIAKLKELKKKIEDDRKREEQELNKRLYDQSTVQGQMRVIGRPMERIATSVEDFQLPDVGNAHAHRTRNGGVQYQPLTSKSSQQLNLSKKLTKLSFMPSTSKISETNSKRAYVSMDNKQPQDGGDEDLVNYDTSMQQEIGQLPKAPKLRLRKLGEIQKTTQSLDKVSSQDEDGHSSTSSDEIVRRLNLRQQLLEVEDAKERRKLARPQQRIKKYHIYDNDVIIIRPNLDASNKQIFAKNQFQSNAERILFAMEKNSQQAYVDNVFRPERFGEFSRPLEGHMFLKDETYSKKPADFHLQYLLKTKQERKAEKQRKKRDRQLKKDIVVRDSIAPPIYEEEHPKGLKGKQPEDLDILKPKRKNKAIMRQTQTAFLVDQILKEKPNQSGLIYQSSQQQMSSILSGDEDEDAIAKQKAAKKKKQQLGMSTTSASLLLGGSLITPAHTYMILNQLKKDYKEGGGGGDDPLRPIRDAAKKELVKDKLALEDGIRGIIWDQMNDQRGRNDAFYQSKKKHRTQNPNSPERKKIILEEEPVKKMVQVAEKIEAGDDVGVKRNKLAQIDEENKIVIEANKAKRQALRKLEDDVRHLKAMTVPVSELVSPREERMRDRYEIKFDINKKKKK</sequence>
<feature type="region of interest" description="Disordered" evidence="2">
    <location>
        <begin position="368"/>
        <end position="391"/>
    </location>
</feature>
<feature type="compositionally biased region" description="Basic and acidic residues" evidence="2">
    <location>
        <begin position="67"/>
        <end position="79"/>
    </location>
</feature>
<name>A0A8J8P5Z0_HALGN</name>
<evidence type="ECO:0000256" key="2">
    <source>
        <dbReference type="SAM" id="MobiDB-lite"/>
    </source>
</evidence>
<keyword evidence="1" id="KW-0175">Coiled coil</keyword>
<organism evidence="3 4">
    <name type="scientific">Halteria grandinella</name>
    <dbReference type="NCBI Taxonomy" id="5974"/>
    <lineage>
        <taxon>Eukaryota</taxon>
        <taxon>Sar</taxon>
        <taxon>Alveolata</taxon>
        <taxon>Ciliophora</taxon>
        <taxon>Intramacronucleata</taxon>
        <taxon>Spirotrichea</taxon>
        <taxon>Stichotrichia</taxon>
        <taxon>Sporadotrichida</taxon>
        <taxon>Halteriidae</taxon>
        <taxon>Halteria</taxon>
    </lineage>
</organism>